<name>A0A829Y5U0_9GAMM</name>
<gene>
    <name evidence="2" type="ORF">GCM10011487_05770</name>
</gene>
<keyword evidence="3" id="KW-1185">Reference proteome</keyword>
<evidence type="ECO:0008006" key="4">
    <source>
        <dbReference type="Google" id="ProtNLM"/>
    </source>
</evidence>
<feature type="transmembrane region" description="Helical" evidence="1">
    <location>
        <begin position="63"/>
        <end position="89"/>
    </location>
</feature>
<dbReference type="AlphaFoldDB" id="A0A829Y5U0"/>
<comment type="caution">
    <text evidence="2">The sequence shown here is derived from an EMBL/GenBank/DDBJ whole genome shotgun (WGS) entry which is preliminary data.</text>
</comment>
<evidence type="ECO:0000313" key="3">
    <source>
        <dbReference type="Proteomes" id="UP000445000"/>
    </source>
</evidence>
<feature type="transmembrane region" description="Helical" evidence="1">
    <location>
        <begin position="95"/>
        <end position="116"/>
    </location>
</feature>
<proteinExistence type="predicted"/>
<keyword evidence="1" id="KW-1133">Transmembrane helix</keyword>
<sequence>MAVETHDPHITAHARSAEETPRPVHGLFQSLNNFLATFVAIVHTRLELLTTELQEEVRQVGAILLWAFVAAFAAMMGLFLVALAVIFVFWDTHRLAASVAMIGMFIAVAVVAGLILRHKLATKPPLLDDTLAELARDRDQLKARL</sequence>
<dbReference type="Pfam" id="PF07332">
    <property type="entry name" value="Phage_holin_3_6"/>
    <property type="match status" value="1"/>
</dbReference>
<dbReference type="RefSeq" id="WP_161810459.1">
    <property type="nucleotide sequence ID" value="NZ_BLJN01000001.1"/>
</dbReference>
<keyword evidence="1" id="KW-0472">Membrane</keyword>
<reference evidence="3" key="1">
    <citation type="submission" date="2020-01" db="EMBL/GenBank/DDBJ databases">
        <title>'Steroidobacter agaridevorans' sp. nov., agar-degrading bacteria isolated from rhizosphere soils.</title>
        <authorList>
            <person name="Ikenaga M."/>
            <person name="Kataoka M."/>
            <person name="Murouchi A."/>
            <person name="Katsuragi S."/>
            <person name="Sakai M."/>
        </authorList>
    </citation>
    <scope>NUCLEOTIDE SEQUENCE [LARGE SCALE GENOMIC DNA]</scope>
    <source>
        <strain evidence="3">YU21-B</strain>
    </source>
</reference>
<dbReference type="Proteomes" id="UP000445000">
    <property type="component" value="Unassembled WGS sequence"/>
</dbReference>
<evidence type="ECO:0000313" key="2">
    <source>
        <dbReference type="EMBL" id="GFE78577.1"/>
    </source>
</evidence>
<protein>
    <recommendedName>
        <fullName evidence="4">Phage holin family protein</fullName>
    </recommendedName>
</protein>
<evidence type="ECO:0000256" key="1">
    <source>
        <dbReference type="SAM" id="Phobius"/>
    </source>
</evidence>
<accession>A0A829Y5U0</accession>
<keyword evidence="1" id="KW-0812">Transmembrane</keyword>
<dbReference type="EMBL" id="BLJN01000001">
    <property type="protein sequence ID" value="GFE78577.1"/>
    <property type="molecule type" value="Genomic_DNA"/>
</dbReference>
<organism evidence="2 3">
    <name type="scientific">Steroidobacter agaridevorans</name>
    <dbReference type="NCBI Taxonomy" id="2695856"/>
    <lineage>
        <taxon>Bacteria</taxon>
        <taxon>Pseudomonadati</taxon>
        <taxon>Pseudomonadota</taxon>
        <taxon>Gammaproteobacteria</taxon>
        <taxon>Steroidobacterales</taxon>
        <taxon>Steroidobacteraceae</taxon>
        <taxon>Steroidobacter</taxon>
    </lineage>
</organism>
<dbReference type="InterPro" id="IPR009937">
    <property type="entry name" value="Phage_holin_3_6"/>
</dbReference>